<dbReference type="AlphaFoldDB" id="A0A6B0Y4Y3"/>
<organism evidence="1">
    <name type="scientific">Boseongicola sp. SB0664_bin_43</name>
    <dbReference type="NCBI Taxonomy" id="2604844"/>
    <lineage>
        <taxon>Bacteria</taxon>
        <taxon>Pseudomonadati</taxon>
        <taxon>Pseudomonadota</taxon>
        <taxon>Alphaproteobacteria</taxon>
        <taxon>Rhodobacterales</taxon>
        <taxon>Paracoccaceae</taxon>
        <taxon>Boseongicola</taxon>
    </lineage>
</organism>
<dbReference type="EMBL" id="VXRY01000487">
    <property type="protein sequence ID" value="MXY34770.1"/>
    <property type="molecule type" value="Genomic_DNA"/>
</dbReference>
<evidence type="ECO:0000313" key="1">
    <source>
        <dbReference type="EMBL" id="MXY34770.1"/>
    </source>
</evidence>
<accession>A0A6B0Y4Y3</accession>
<reference evidence="1" key="1">
    <citation type="submission" date="2019-09" db="EMBL/GenBank/DDBJ databases">
        <title>Characterisation of the sponge microbiome using genome-centric metagenomics.</title>
        <authorList>
            <person name="Engelberts J.P."/>
            <person name="Robbins S.J."/>
            <person name="De Goeij J.M."/>
            <person name="Aranda M."/>
            <person name="Bell S.C."/>
            <person name="Webster N.S."/>
        </authorList>
    </citation>
    <scope>NUCLEOTIDE SEQUENCE</scope>
    <source>
        <strain evidence="1">SB0664_bin_43</strain>
    </source>
</reference>
<name>A0A6B0Y4Y3_9RHOB</name>
<sequence length="242" mass="26661">MPKPNFAEASEALAADVLADRQAGISSDATILAWRIHLGETSELLVDERRLDEIAREIDQVLARIRNRYPETTGVAARPRYSPATLLLTVDGDLLDAIAQRWDGASEFRLTGVADFDELNAKLGLHSLQSMPLIASAIMHFSERANMHAARQAYLAVEGVVGAELDAHSGDGPDIAAAKVSGRWFVMMRDAWGDCTSGCLHSKTSFFVVSHKHVEIVDRERAEGMVEFRRAVPPGDWPKWIE</sequence>
<proteinExistence type="predicted"/>
<protein>
    <submittedName>
        <fullName evidence="1">Uncharacterized protein</fullName>
    </submittedName>
</protein>
<gene>
    <name evidence="1" type="ORF">F4Y60_11925</name>
</gene>
<comment type="caution">
    <text evidence="1">The sequence shown here is derived from an EMBL/GenBank/DDBJ whole genome shotgun (WGS) entry which is preliminary data.</text>
</comment>